<feature type="compositionally biased region" description="Low complexity" evidence="1">
    <location>
        <begin position="31"/>
        <end position="56"/>
    </location>
</feature>
<reference evidence="4" key="1">
    <citation type="submission" date="2019-09" db="EMBL/GenBank/DDBJ databases">
        <title>Mumia zhuanghuii sp. nov. isolated from the intestinal contents of plateau pika (Ochotona curzoniae) in the Qinghai-Tibet plateau of China.</title>
        <authorList>
            <person name="Tian Z."/>
        </authorList>
    </citation>
    <scope>NUCLEOTIDE SEQUENCE [LARGE SCALE GENOMIC DNA]</scope>
    <source>
        <strain evidence="4">L-033</strain>
    </source>
</reference>
<feature type="chain" id="PRO_5024329400" description="Nitrate ABC transporter substrate-binding protein" evidence="2">
    <location>
        <begin position="29"/>
        <end position="190"/>
    </location>
</feature>
<gene>
    <name evidence="3" type="ORF">F6B40_04155</name>
</gene>
<keyword evidence="2" id="KW-0732">Signal</keyword>
<sequence length="190" mass="20169">MTTAPARSARVAALLAASAVLLSGCAGQNDPETTPTEAPPAASRPTDAPAASTTPTPDAPAPTCETLIPESLVEEFESHDWSYKQDALRIGSMTLREGLQCVWGDYSIASDNVQIFGWAPISSSEAHDARVELLGSGWQVVEGEDDYITENPEMAVATHDGYGMTYQFGDGWVMLADTKQGLVLIQRPAA</sequence>
<keyword evidence="4" id="KW-1185">Reference proteome</keyword>
<dbReference type="PROSITE" id="PS51257">
    <property type="entry name" value="PROKAR_LIPOPROTEIN"/>
    <property type="match status" value="1"/>
</dbReference>
<evidence type="ECO:0000313" key="3">
    <source>
        <dbReference type="EMBL" id="KAA9134894.1"/>
    </source>
</evidence>
<evidence type="ECO:0000256" key="1">
    <source>
        <dbReference type="SAM" id="MobiDB-lite"/>
    </source>
</evidence>
<dbReference type="Proteomes" id="UP000326838">
    <property type="component" value="Unassembled WGS sequence"/>
</dbReference>
<feature type="region of interest" description="Disordered" evidence="1">
    <location>
        <begin position="25"/>
        <end position="62"/>
    </location>
</feature>
<comment type="caution">
    <text evidence="3">The sequence shown here is derived from an EMBL/GenBank/DDBJ whole genome shotgun (WGS) entry which is preliminary data.</text>
</comment>
<dbReference type="RefSeq" id="WP_150892250.1">
    <property type="nucleotide sequence ID" value="NZ_VYUY01000006.1"/>
</dbReference>
<protein>
    <recommendedName>
        <fullName evidence="5">Nitrate ABC transporter substrate-binding protein</fullName>
    </recommendedName>
</protein>
<name>A0A5N0TKH3_9MICO</name>
<evidence type="ECO:0000256" key="2">
    <source>
        <dbReference type="SAM" id="SignalP"/>
    </source>
</evidence>
<feature type="signal peptide" evidence="2">
    <location>
        <begin position="1"/>
        <end position="28"/>
    </location>
</feature>
<dbReference type="AlphaFoldDB" id="A0A5N0TKH3"/>
<accession>A0A5N0TKH3</accession>
<organism evidence="3 4">
    <name type="scientific">Microbacterium caowuchunii</name>
    <dbReference type="NCBI Taxonomy" id="2614638"/>
    <lineage>
        <taxon>Bacteria</taxon>
        <taxon>Bacillati</taxon>
        <taxon>Actinomycetota</taxon>
        <taxon>Actinomycetes</taxon>
        <taxon>Micrococcales</taxon>
        <taxon>Microbacteriaceae</taxon>
        <taxon>Microbacterium</taxon>
    </lineage>
</organism>
<evidence type="ECO:0000313" key="4">
    <source>
        <dbReference type="Proteomes" id="UP000326838"/>
    </source>
</evidence>
<dbReference type="EMBL" id="VYUY01000006">
    <property type="protein sequence ID" value="KAA9134894.1"/>
    <property type="molecule type" value="Genomic_DNA"/>
</dbReference>
<evidence type="ECO:0008006" key="5">
    <source>
        <dbReference type="Google" id="ProtNLM"/>
    </source>
</evidence>
<proteinExistence type="predicted"/>